<name>A0A2M7GAI7_9BACT</name>
<dbReference type="EMBL" id="PFFQ01000005">
    <property type="protein sequence ID" value="PIW19172.1"/>
    <property type="molecule type" value="Genomic_DNA"/>
</dbReference>
<comment type="caution">
    <text evidence="1">The sequence shown here is derived from an EMBL/GenBank/DDBJ whole genome shotgun (WGS) entry which is preliminary data.</text>
</comment>
<dbReference type="Proteomes" id="UP000231019">
    <property type="component" value="Unassembled WGS sequence"/>
</dbReference>
<protein>
    <submittedName>
        <fullName evidence="1">Uncharacterized protein</fullName>
    </submittedName>
</protein>
<reference evidence="1 2" key="1">
    <citation type="submission" date="2017-09" db="EMBL/GenBank/DDBJ databases">
        <title>Depth-based differentiation of microbial function through sediment-hosted aquifers and enrichment of novel symbionts in the deep terrestrial subsurface.</title>
        <authorList>
            <person name="Probst A.J."/>
            <person name="Ladd B."/>
            <person name="Jarett J.K."/>
            <person name="Geller-Mcgrath D.E."/>
            <person name="Sieber C.M."/>
            <person name="Emerson J.B."/>
            <person name="Anantharaman K."/>
            <person name="Thomas B.C."/>
            <person name="Malmstrom R."/>
            <person name="Stieglmeier M."/>
            <person name="Klingl A."/>
            <person name="Woyke T."/>
            <person name="Ryan C.M."/>
            <person name="Banfield J.F."/>
        </authorList>
    </citation>
    <scope>NUCLEOTIDE SEQUENCE [LARGE SCALE GENOMIC DNA]</scope>
    <source>
        <strain evidence="1">CG17_big_fil_post_rev_8_21_14_2_50_48_46</strain>
    </source>
</reference>
<evidence type="ECO:0000313" key="1">
    <source>
        <dbReference type="EMBL" id="PIW19172.1"/>
    </source>
</evidence>
<sequence length="65" mass="7160">MSKFNELYGYLSDRQTPHLFVIAEVLYGLKEAMDKQNEHLASISASLEKLAGQSQTAANDETANA</sequence>
<dbReference type="AlphaFoldDB" id="A0A2M7GAI7"/>
<proteinExistence type="predicted"/>
<evidence type="ECO:0000313" key="2">
    <source>
        <dbReference type="Proteomes" id="UP000231019"/>
    </source>
</evidence>
<accession>A0A2M7GAI7</accession>
<organism evidence="1 2">
    <name type="scientific">bacterium (Candidatus Blackallbacteria) CG17_big_fil_post_rev_8_21_14_2_50_48_46</name>
    <dbReference type="NCBI Taxonomy" id="2014261"/>
    <lineage>
        <taxon>Bacteria</taxon>
        <taxon>Candidatus Blackallbacteria</taxon>
    </lineage>
</organism>
<gene>
    <name evidence="1" type="ORF">COW36_01810</name>
</gene>